<evidence type="ECO:0000313" key="3">
    <source>
        <dbReference type="Proteomes" id="UP000053593"/>
    </source>
</evidence>
<organism evidence="2 3">
    <name type="scientific">Collybiopsis luxurians FD-317 M1</name>
    <dbReference type="NCBI Taxonomy" id="944289"/>
    <lineage>
        <taxon>Eukaryota</taxon>
        <taxon>Fungi</taxon>
        <taxon>Dikarya</taxon>
        <taxon>Basidiomycota</taxon>
        <taxon>Agaricomycotina</taxon>
        <taxon>Agaricomycetes</taxon>
        <taxon>Agaricomycetidae</taxon>
        <taxon>Agaricales</taxon>
        <taxon>Marasmiineae</taxon>
        <taxon>Omphalotaceae</taxon>
        <taxon>Collybiopsis</taxon>
        <taxon>Collybiopsis luxurians</taxon>
    </lineage>
</organism>
<evidence type="ECO:0000256" key="1">
    <source>
        <dbReference type="SAM" id="MobiDB-lite"/>
    </source>
</evidence>
<keyword evidence="3" id="KW-1185">Reference proteome</keyword>
<sequence length="228" mass="25586">MHHSTDRRFIHYLLRGDHCVNDSAYQCNPSYSHLMSVELEGGDLTLGPDLTSREWDIIAWMRAHPSMPFTVDAEGNICSSNEHDQPASRANGTWRIPMTIYQHRNGFGSPEYNSVHTPTMVEQGSWTTRSGTRTRHRNGPFSANRRRFNQDGDQLAQTSFNARRRHRDYGIRPSTRSSDRRTTAGSSTSVLHGAPNIVINGAHITSGAFSAVAGDQNMQSFNFAHRGE</sequence>
<proteinExistence type="predicted"/>
<feature type="compositionally biased region" description="Polar residues" evidence="1">
    <location>
        <begin position="151"/>
        <end position="161"/>
    </location>
</feature>
<protein>
    <submittedName>
        <fullName evidence="2">Uncharacterized protein</fullName>
    </submittedName>
</protein>
<accession>A0A0D0CGS9</accession>
<name>A0A0D0CGS9_9AGAR</name>
<gene>
    <name evidence="2" type="ORF">GYMLUDRAFT_98725</name>
</gene>
<evidence type="ECO:0000313" key="2">
    <source>
        <dbReference type="EMBL" id="KIK57407.1"/>
    </source>
</evidence>
<dbReference type="EMBL" id="KN834791">
    <property type="protein sequence ID" value="KIK57407.1"/>
    <property type="molecule type" value="Genomic_DNA"/>
</dbReference>
<reference evidence="2 3" key="1">
    <citation type="submission" date="2014-04" db="EMBL/GenBank/DDBJ databases">
        <title>Evolutionary Origins and Diversification of the Mycorrhizal Mutualists.</title>
        <authorList>
            <consortium name="DOE Joint Genome Institute"/>
            <consortium name="Mycorrhizal Genomics Consortium"/>
            <person name="Kohler A."/>
            <person name="Kuo A."/>
            <person name="Nagy L.G."/>
            <person name="Floudas D."/>
            <person name="Copeland A."/>
            <person name="Barry K.W."/>
            <person name="Cichocki N."/>
            <person name="Veneault-Fourrey C."/>
            <person name="LaButti K."/>
            <person name="Lindquist E.A."/>
            <person name="Lipzen A."/>
            <person name="Lundell T."/>
            <person name="Morin E."/>
            <person name="Murat C."/>
            <person name="Riley R."/>
            <person name="Ohm R."/>
            <person name="Sun H."/>
            <person name="Tunlid A."/>
            <person name="Henrissat B."/>
            <person name="Grigoriev I.V."/>
            <person name="Hibbett D.S."/>
            <person name="Martin F."/>
        </authorList>
    </citation>
    <scope>NUCLEOTIDE SEQUENCE [LARGE SCALE GENOMIC DNA]</scope>
    <source>
        <strain evidence="2 3">FD-317 M1</strain>
    </source>
</reference>
<dbReference type="AlphaFoldDB" id="A0A0D0CGS9"/>
<dbReference type="OrthoDB" id="2963106at2759"/>
<feature type="region of interest" description="Disordered" evidence="1">
    <location>
        <begin position="123"/>
        <end position="191"/>
    </location>
</feature>
<dbReference type="Proteomes" id="UP000053593">
    <property type="component" value="Unassembled WGS sequence"/>
</dbReference>
<dbReference type="HOGENOM" id="CLU_1214886_0_0_1"/>